<accession>A0A2P2KNH3</accession>
<sequence length="323" mass="35784">MVGSMGSNAGIGEWCSDLNNFIVRRRGILRPAIDMKNVNVLKENAQNCDPSCRIETIDKDAARRLVPNISVPFDLAFHMPQAVNVHPLRYLQALFLACQNLVKELSPTSHAQKAFCLHKESIVKLLDLEGSYDAAIICLGAKADMLPELSGRLPFRTCRGVIAHLELPRNMREDYPDHAPSILSNAWLSIQGTRSLYMGSTWEWKSRDSTPNVSAEEASKALQELLPKASTFYPGIKDWTFAGARAGLRAMPPKTAHGSLPLMGCVNDLVGKNCSCKYWLFGGLGSRGLLYHAWLGHLMAQAVLSSDEQVFPFELTSWKNVSR</sequence>
<dbReference type="InterPro" id="IPR036188">
    <property type="entry name" value="FAD/NAD-bd_sf"/>
</dbReference>
<dbReference type="SUPFAM" id="SSF51971">
    <property type="entry name" value="Nucleotide-binding domain"/>
    <property type="match status" value="1"/>
</dbReference>
<dbReference type="Gene3D" id="3.30.9.10">
    <property type="entry name" value="D-Amino Acid Oxidase, subunit A, domain 2"/>
    <property type="match status" value="1"/>
</dbReference>
<dbReference type="EMBL" id="GGEC01026807">
    <property type="protein sequence ID" value="MBX07291.1"/>
    <property type="molecule type" value="Transcribed_RNA"/>
</dbReference>
<dbReference type="AlphaFoldDB" id="A0A2P2KNH3"/>
<dbReference type="PANTHER" id="PTHR13847">
    <property type="entry name" value="SARCOSINE DEHYDROGENASE-RELATED"/>
    <property type="match status" value="1"/>
</dbReference>
<organism evidence="2">
    <name type="scientific">Rhizophora mucronata</name>
    <name type="common">Asiatic mangrove</name>
    <dbReference type="NCBI Taxonomy" id="61149"/>
    <lineage>
        <taxon>Eukaryota</taxon>
        <taxon>Viridiplantae</taxon>
        <taxon>Streptophyta</taxon>
        <taxon>Embryophyta</taxon>
        <taxon>Tracheophyta</taxon>
        <taxon>Spermatophyta</taxon>
        <taxon>Magnoliopsida</taxon>
        <taxon>eudicotyledons</taxon>
        <taxon>Gunneridae</taxon>
        <taxon>Pentapetalae</taxon>
        <taxon>rosids</taxon>
        <taxon>fabids</taxon>
        <taxon>Malpighiales</taxon>
        <taxon>Rhizophoraceae</taxon>
        <taxon>Rhizophora</taxon>
    </lineage>
</organism>
<dbReference type="Gene3D" id="3.50.50.60">
    <property type="entry name" value="FAD/NAD(P)-binding domain"/>
    <property type="match status" value="1"/>
</dbReference>
<dbReference type="InterPro" id="IPR006076">
    <property type="entry name" value="FAD-dep_OxRdtase"/>
</dbReference>
<evidence type="ECO:0000259" key="1">
    <source>
        <dbReference type="Pfam" id="PF01266"/>
    </source>
</evidence>
<dbReference type="GO" id="GO:0005737">
    <property type="term" value="C:cytoplasm"/>
    <property type="evidence" value="ECO:0007669"/>
    <property type="project" value="TreeGrafter"/>
</dbReference>
<name>A0A2P2KNH3_RHIMU</name>
<dbReference type="PANTHER" id="PTHR13847:SF261">
    <property type="entry name" value="FAD-DEPENDENT OXIDOREDUCTASE FAMILY PROTEIN"/>
    <property type="match status" value="1"/>
</dbReference>
<feature type="domain" description="FAD dependent oxidoreductase" evidence="1">
    <location>
        <begin position="13"/>
        <end position="301"/>
    </location>
</feature>
<evidence type="ECO:0000313" key="2">
    <source>
        <dbReference type="EMBL" id="MBX07291.1"/>
    </source>
</evidence>
<dbReference type="Pfam" id="PF01266">
    <property type="entry name" value="DAO"/>
    <property type="match status" value="1"/>
</dbReference>
<protein>
    <submittedName>
        <fullName evidence="2">Oxidoreductase</fullName>
    </submittedName>
</protein>
<reference evidence="2" key="1">
    <citation type="submission" date="2018-02" db="EMBL/GenBank/DDBJ databases">
        <title>Rhizophora mucronata_Transcriptome.</title>
        <authorList>
            <person name="Meera S.P."/>
            <person name="Sreeshan A."/>
            <person name="Augustine A."/>
        </authorList>
    </citation>
    <scope>NUCLEOTIDE SEQUENCE</scope>
    <source>
        <tissue evidence="2">Leaf</tissue>
    </source>
</reference>
<proteinExistence type="predicted"/>